<protein>
    <recommendedName>
        <fullName evidence="2">Acyltransferase 3 domain-containing protein</fullName>
    </recommendedName>
</protein>
<dbReference type="AlphaFoldDB" id="A0A327NH60"/>
<feature type="transmembrane region" description="Helical" evidence="1">
    <location>
        <begin position="243"/>
        <end position="261"/>
    </location>
</feature>
<evidence type="ECO:0000313" key="4">
    <source>
        <dbReference type="Proteomes" id="UP000249016"/>
    </source>
</evidence>
<feature type="transmembrane region" description="Helical" evidence="1">
    <location>
        <begin position="7"/>
        <end position="24"/>
    </location>
</feature>
<reference evidence="3 4" key="1">
    <citation type="submission" date="2018-06" db="EMBL/GenBank/DDBJ databases">
        <title>Spirosoma sp. HMF3257 Genome sequencing and assembly.</title>
        <authorList>
            <person name="Kang H."/>
            <person name="Cha I."/>
            <person name="Kim H."/>
            <person name="Kang J."/>
            <person name="Joh K."/>
        </authorList>
    </citation>
    <scope>NUCLEOTIDE SEQUENCE [LARGE SCALE GENOMIC DNA]</scope>
    <source>
        <strain evidence="3 4">HMF3257</strain>
    </source>
</reference>
<keyword evidence="1" id="KW-0812">Transmembrane</keyword>
<keyword evidence="4" id="KW-1185">Reference proteome</keyword>
<dbReference type="Proteomes" id="UP000249016">
    <property type="component" value="Unassembled WGS sequence"/>
</dbReference>
<dbReference type="GO" id="GO:0016020">
    <property type="term" value="C:membrane"/>
    <property type="evidence" value="ECO:0007669"/>
    <property type="project" value="TreeGrafter"/>
</dbReference>
<organism evidence="3 4">
    <name type="scientific">Spirosoma telluris</name>
    <dbReference type="NCBI Taxonomy" id="2183553"/>
    <lineage>
        <taxon>Bacteria</taxon>
        <taxon>Pseudomonadati</taxon>
        <taxon>Bacteroidota</taxon>
        <taxon>Cytophagia</taxon>
        <taxon>Cytophagales</taxon>
        <taxon>Cytophagaceae</taxon>
        <taxon>Spirosoma</taxon>
    </lineage>
</organism>
<dbReference type="PANTHER" id="PTHR23028">
    <property type="entry name" value="ACETYLTRANSFERASE"/>
    <property type="match status" value="1"/>
</dbReference>
<gene>
    <name evidence="3" type="ORF">HMF3257_11440</name>
</gene>
<dbReference type="InterPro" id="IPR002656">
    <property type="entry name" value="Acyl_transf_3_dom"/>
</dbReference>
<feature type="domain" description="Acyltransferase 3" evidence="2">
    <location>
        <begin position="5"/>
        <end position="323"/>
    </location>
</feature>
<keyword evidence="1" id="KW-0472">Membrane</keyword>
<dbReference type="GO" id="GO:0016747">
    <property type="term" value="F:acyltransferase activity, transferring groups other than amino-acyl groups"/>
    <property type="evidence" value="ECO:0007669"/>
    <property type="project" value="InterPro"/>
</dbReference>
<proteinExistence type="predicted"/>
<evidence type="ECO:0000259" key="2">
    <source>
        <dbReference type="Pfam" id="PF01757"/>
    </source>
</evidence>
<feature type="transmembrane region" description="Helical" evidence="1">
    <location>
        <begin position="84"/>
        <end position="102"/>
    </location>
</feature>
<feature type="transmembrane region" description="Helical" evidence="1">
    <location>
        <begin position="273"/>
        <end position="292"/>
    </location>
</feature>
<dbReference type="Pfam" id="PF01757">
    <property type="entry name" value="Acyl_transf_3"/>
    <property type="match status" value="1"/>
</dbReference>
<keyword evidence="1" id="KW-1133">Transmembrane helix</keyword>
<dbReference type="EMBL" id="QLII01000001">
    <property type="protein sequence ID" value="RAI74721.1"/>
    <property type="molecule type" value="Genomic_DNA"/>
</dbReference>
<name>A0A327NH60_9BACT</name>
<dbReference type="RefSeq" id="WP_111342274.1">
    <property type="nucleotide sequence ID" value="NZ_QLII01000001.1"/>
</dbReference>
<feature type="transmembrane region" description="Helical" evidence="1">
    <location>
        <begin position="132"/>
        <end position="152"/>
    </location>
</feature>
<dbReference type="InterPro" id="IPR050879">
    <property type="entry name" value="Acyltransferase_3"/>
</dbReference>
<accession>A0A327NH60</accession>
<dbReference type="OrthoDB" id="9796461at2"/>
<dbReference type="PANTHER" id="PTHR23028:SF53">
    <property type="entry name" value="ACYL_TRANSF_3 DOMAIN-CONTAINING PROTEIN"/>
    <property type="match status" value="1"/>
</dbReference>
<feature type="transmembrane region" description="Helical" evidence="1">
    <location>
        <begin position="304"/>
        <end position="323"/>
    </location>
</feature>
<dbReference type="GO" id="GO:0000271">
    <property type="term" value="P:polysaccharide biosynthetic process"/>
    <property type="evidence" value="ECO:0007669"/>
    <property type="project" value="TreeGrafter"/>
</dbReference>
<feature type="transmembrane region" description="Helical" evidence="1">
    <location>
        <begin position="220"/>
        <end position="237"/>
    </location>
</feature>
<evidence type="ECO:0000256" key="1">
    <source>
        <dbReference type="SAM" id="Phobius"/>
    </source>
</evidence>
<evidence type="ECO:0000313" key="3">
    <source>
        <dbReference type="EMBL" id="RAI74721.1"/>
    </source>
</evidence>
<comment type="caution">
    <text evidence="3">The sequence shown here is derived from an EMBL/GenBank/DDBJ whole genome shotgun (WGS) entry which is preliminary data.</text>
</comment>
<sequence length="345" mass="40570">MKEIKSLTGIRGVAAIYVMVYHFFGTDNSSVNRIFHSTLLLKHGYLSVDLFFILSGFLMCVTSENMFSKGLSFYKYFHFIKKRFSRIYPIYFVAISIAFLFFHYNNPLSYIIALILMNVVFYKQISVLEPIWSLSAEWITYTIFPFIIYFTSKFNRRTIIYIYPFISFLLLLFISFKLYKLGYFRVLNVVSLNGLTRCIAEYLLGISVFYSSQKQISIKIINLIQGVAALMIILLLFVCYADILIVFAMALLIFGLSYNVGYLHDLLSEKIPYFLGLISYSIYLIHTFFHFTPYYHYSNTDSEYYISRFIAIILTIIISYLTYKYIEIPSIKYFTRKLNVSKLNK</sequence>
<feature type="transmembrane region" description="Helical" evidence="1">
    <location>
        <begin position="158"/>
        <end position="179"/>
    </location>
</feature>
<feature type="transmembrane region" description="Helical" evidence="1">
    <location>
        <begin position="44"/>
        <end position="63"/>
    </location>
</feature>